<comment type="caution">
    <text evidence="1">The sequence shown here is derived from an EMBL/GenBank/DDBJ whole genome shotgun (WGS) entry which is preliminary data.</text>
</comment>
<evidence type="ECO:0000313" key="2">
    <source>
        <dbReference type="Proteomes" id="UP000789366"/>
    </source>
</evidence>
<dbReference type="EMBL" id="CAJVPW010003283">
    <property type="protein sequence ID" value="CAG8521648.1"/>
    <property type="molecule type" value="Genomic_DNA"/>
</dbReference>
<evidence type="ECO:0000313" key="1">
    <source>
        <dbReference type="EMBL" id="CAG8521648.1"/>
    </source>
</evidence>
<dbReference type="Proteomes" id="UP000789366">
    <property type="component" value="Unassembled WGS sequence"/>
</dbReference>
<feature type="non-terminal residue" evidence="1">
    <location>
        <position position="1"/>
    </location>
</feature>
<name>A0ACA9LCT3_9GLOM</name>
<accession>A0ACA9LCT3</accession>
<reference evidence="1" key="1">
    <citation type="submission" date="2021-06" db="EMBL/GenBank/DDBJ databases">
        <authorList>
            <person name="Kallberg Y."/>
            <person name="Tangrot J."/>
            <person name="Rosling A."/>
        </authorList>
    </citation>
    <scope>NUCLEOTIDE SEQUENCE</scope>
    <source>
        <strain evidence="1">28 12/20/2015</strain>
    </source>
</reference>
<proteinExistence type="predicted"/>
<gene>
    <name evidence="1" type="ORF">SPELUC_LOCUS3960</name>
</gene>
<sequence>TMNVNELITNNNIFTNTPNNLDESSNASNSDFSLPSYQKVYKSPVWNYFKTDILEYPDQPVCEKCSDVFASTSGTSTLRRHLESHQIIVPKKIQKKTSYYNIPYSINEQQERDDVVIEWIISNTQPFSTVENKAWRRMITKFDPHYQFHNRHTIKNFILTLYDKKKEQLKLIIDNIPGKVSFTSDMWTASNGSAFLSLTIHYIDSSWRLRNFLLDIVPMAVRHTGVNMCNAIMDVLHEFNLTEKALALTTDNASSMIVCGATIAEELDREFDNLSFSHYRCATHILNLAVSKGIELVDKTITKIRSLMLYIKDSHPINNTLKELCNIKNINYLKPEIDIKIRWNSTFYMLEKWKRLEPAFYLLAADNQLVHQRYPSIDDCHNIDDIMVLLRPIERATQFLSASTYPTHGDYIFTKINGKCNLPKIGTILDNFG</sequence>
<keyword evidence="2" id="KW-1185">Reference proteome</keyword>
<organism evidence="1 2">
    <name type="scientific">Cetraspora pellucida</name>
    <dbReference type="NCBI Taxonomy" id="1433469"/>
    <lineage>
        <taxon>Eukaryota</taxon>
        <taxon>Fungi</taxon>
        <taxon>Fungi incertae sedis</taxon>
        <taxon>Mucoromycota</taxon>
        <taxon>Glomeromycotina</taxon>
        <taxon>Glomeromycetes</taxon>
        <taxon>Diversisporales</taxon>
        <taxon>Gigasporaceae</taxon>
        <taxon>Cetraspora</taxon>
    </lineage>
</organism>
<protein>
    <submittedName>
        <fullName evidence="1">11978_t:CDS:1</fullName>
    </submittedName>
</protein>